<evidence type="ECO:0000313" key="8">
    <source>
        <dbReference type="EnsemblProtists" id="EKX54489"/>
    </source>
</evidence>
<dbReference type="GO" id="GO:0005634">
    <property type="term" value="C:nucleus"/>
    <property type="evidence" value="ECO:0007669"/>
    <property type="project" value="TreeGrafter"/>
</dbReference>
<dbReference type="GO" id="GO:0016929">
    <property type="term" value="F:deSUMOylase activity"/>
    <property type="evidence" value="ECO:0007669"/>
    <property type="project" value="TreeGrafter"/>
</dbReference>
<organism evidence="7">
    <name type="scientific">Guillardia theta (strain CCMP2712)</name>
    <name type="common">Cryptophyte</name>
    <dbReference type="NCBI Taxonomy" id="905079"/>
    <lineage>
        <taxon>Eukaryota</taxon>
        <taxon>Cryptophyceae</taxon>
        <taxon>Pyrenomonadales</taxon>
        <taxon>Geminigeraceae</taxon>
        <taxon>Guillardia</taxon>
    </lineage>
</organism>
<dbReference type="KEGG" id="gtt:GUITHDRAFT_132208"/>
<dbReference type="GeneID" id="17311010"/>
<dbReference type="GO" id="GO:0016926">
    <property type="term" value="P:protein desumoylation"/>
    <property type="evidence" value="ECO:0007669"/>
    <property type="project" value="TreeGrafter"/>
</dbReference>
<sequence>MQGEAQVLKEFHGIRTYGIRSNNVSESENSRLRGMLATNDHPLGFLQKVNGRPCQHAIAAFQAYNQRLAKPHEDMVRQLYDDIWLTDTFLDAVLHSGTFRIGYSPHNDDVPRPQHTDKSYLPPPSKAPCPGSLPGRIPSHGEKGKKISKRQGSKRKRVHDCKQVILRNEEGTIRLHGEAVPGFVDGKFYTVKGNLKKTCKICKAIGHNKRSCTSDTADIPCESHVSSRTQKNLRASGTSVGVQTDAEENQITAGNDGMPKVQCAYLREIFIGLDTVVVNQVKNMVSLGTHMISQSDITLEDLDAARKASGISVHCCGTYFYTKLIQEIALCGDADKVTNSVHAGCRKWIKDIWVEGNDTTSELPTMERMGGVLRDQKHWGLVTIDLRSIGHVAVTLYDSMKLVHKECTKDIACFVEMEWQRQLNEAQSTGNQLLEAWMQDKLRVKWQHVYSFTSDLVPRQTDGSSCGVFVCAIADCIASGRNPATSFCQKDIPDIRMRIGNLLSEVYRAGGGASIK</sequence>
<protein>
    <recommendedName>
        <fullName evidence="6">Ubiquitin-like protease family profile domain-containing protein</fullName>
    </recommendedName>
</protein>
<dbReference type="AlphaFoldDB" id="L1K1P1"/>
<dbReference type="Proteomes" id="UP000011087">
    <property type="component" value="Unassembled WGS sequence"/>
</dbReference>
<dbReference type="eggNOG" id="KOG0778">
    <property type="taxonomic scope" value="Eukaryota"/>
</dbReference>
<evidence type="ECO:0000259" key="6">
    <source>
        <dbReference type="PROSITE" id="PS50600"/>
    </source>
</evidence>
<feature type="compositionally biased region" description="Basic and acidic residues" evidence="5">
    <location>
        <begin position="106"/>
        <end position="118"/>
    </location>
</feature>
<reference evidence="8" key="3">
    <citation type="submission" date="2015-06" db="UniProtKB">
        <authorList>
            <consortium name="EnsemblProtists"/>
        </authorList>
    </citation>
    <scope>IDENTIFICATION</scope>
</reference>
<dbReference type="Gene3D" id="3.40.395.10">
    <property type="entry name" value="Adenoviral Proteinase, Chain A"/>
    <property type="match status" value="1"/>
</dbReference>
<evidence type="ECO:0000313" key="9">
    <source>
        <dbReference type="Proteomes" id="UP000011087"/>
    </source>
</evidence>
<dbReference type="PROSITE" id="PS50600">
    <property type="entry name" value="ULP_PROTEASE"/>
    <property type="match status" value="1"/>
</dbReference>
<dbReference type="Pfam" id="PF02902">
    <property type="entry name" value="Peptidase_C48"/>
    <property type="match status" value="1"/>
</dbReference>
<dbReference type="SUPFAM" id="SSF54001">
    <property type="entry name" value="Cysteine proteinases"/>
    <property type="match status" value="1"/>
</dbReference>
<dbReference type="EMBL" id="JH992967">
    <property type="protein sequence ID" value="EKX54489.1"/>
    <property type="molecule type" value="Genomic_DNA"/>
</dbReference>
<proteinExistence type="inferred from homology"/>
<evidence type="ECO:0000256" key="2">
    <source>
        <dbReference type="ARBA" id="ARBA00022670"/>
    </source>
</evidence>
<reference evidence="9" key="2">
    <citation type="submission" date="2012-11" db="EMBL/GenBank/DDBJ databases">
        <authorList>
            <person name="Kuo A."/>
            <person name="Curtis B.A."/>
            <person name="Tanifuji G."/>
            <person name="Burki F."/>
            <person name="Gruber A."/>
            <person name="Irimia M."/>
            <person name="Maruyama S."/>
            <person name="Arias M.C."/>
            <person name="Ball S.G."/>
            <person name="Gile G.H."/>
            <person name="Hirakawa Y."/>
            <person name="Hopkins J.F."/>
            <person name="Rensing S.A."/>
            <person name="Schmutz J."/>
            <person name="Symeonidi A."/>
            <person name="Elias M."/>
            <person name="Eveleigh R.J."/>
            <person name="Herman E.K."/>
            <person name="Klute M.J."/>
            <person name="Nakayama T."/>
            <person name="Obornik M."/>
            <person name="Reyes-Prieto A."/>
            <person name="Armbrust E.V."/>
            <person name="Aves S.J."/>
            <person name="Beiko R.G."/>
            <person name="Coutinho P."/>
            <person name="Dacks J.B."/>
            <person name="Durnford D.G."/>
            <person name="Fast N.M."/>
            <person name="Green B.R."/>
            <person name="Grisdale C."/>
            <person name="Hempe F."/>
            <person name="Henrissat B."/>
            <person name="Hoppner M.P."/>
            <person name="Ishida K.-I."/>
            <person name="Kim E."/>
            <person name="Koreny L."/>
            <person name="Kroth P.G."/>
            <person name="Liu Y."/>
            <person name="Malik S.-B."/>
            <person name="Maier U.G."/>
            <person name="McRose D."/>
            <person name="Mock T."/>
            <person name="Neilson J.A."/>
            <person name="Onodera N.T."/>
            <person name="Poole A.M."/>
            <person name="Pritham E.J."/>
            <person name="Richards T.A."/>
            <person name="Rocap G."/>
            <person name="Roy S.W."/>
            <person name="Sarai C."/>
            <person name="Schaack S."/>
            <person name="Shirato S."/>
            <person name="Slamovits C.H."/>
            <person name="Spencer D.F."/>
            <person name="Suzuki S."/>
            <person name="Worden A.Z."/>
            <person name="Zauner S."/>
            <person name="Barry K."/>
            <person name="Bell C."/>
            <person name="Bharti A.K."/>
            <person name="Crow J.A."/>
            <person name="Grimwood J."/>
            <person name="Kramer R."/>
            <person name="Lindquist E."/>
            <person name="Lucas S."/>
            <person name="Salamov A."/>
            <person name="McFadden G.I."/>
            <person name="Lane C.E."/>
            <person name="Keeling P.J."/>
            <person name="Gray M.W."/>
            <person name="Grigoriev I.V."/>
            <person name="Archibald J.M."/>
        </authorList>
    </citation>
    <scope>NUCLEOTIDE SEQUENCE</scope>
    <source>
        <strain evidence="9">CCMP2712</strain>
    </source>
</reference>
<dbReference type="OrthoDB" id="1939479at2759"/>
<comment type="similarity">
    <text evidence="1">Belongs to the peptidase C48 family.</text>
</comment>
<feature type="region of interest" description="Disordered" evidence="5">
    <location>
        <begin position="103"/>
        <end position="158"/>
    </location>
</feature>
<dbReference type="GO" id="GO:0006508">
    <property type="term" value="P:proteolysis"/>
    <property type="evidence" value="ECO:0007669"/>
    <property type="project" value="UniProtKB-KW"/>
</dbReference>
<dbReference type="HOGENOM" id="CLU_528366_0_0_1"/>
<evidence type="ECO:0000256" key="5">
    <source>
        <dbReference type="SAM" id="MobiDB-lite"/>
    </source>
</evidence>
<keyword evidence="4" id="KW-0788">Thiol protease</keyword>
<name>L1K1P1_GUITC</name>
<dbReference type="RefSeq" id="XP_005841469.1">
    <property type="nucleotide sequence ID" value="XM_005841412.1"/>
</dbReference>
<dbReference type="PaxDb" id="55529-EKX54489"/>
<evidence type="ECO:0000256" key="1">
    <source>
        <dbReference type="ARBA" id="ARBA00005234"/>
    </source>
</evidence>
<evidence type="ECO:0000256" key="4">
    <source>
        <dbReference type="ARBA" id="ARBA00022807"/>
    </source>
</evidence>
<dbReference type="STRING" id="905079.L1K1P1"/>
<evidence type="ECO:0000313" key="7">
    <source>
        <dbReference type="EMBL" id="EKX54489.1"/>
    </source>
</evidence>
<reference evidence="7 9" key="1">
    <citation type="journal article" date="2012" name="Nature">
        <title>Algal genomes reveal evolutionary mosaicism and the fate of nucleomorphs.</title>
        <authorList>
            <consortium name="DOE Joint Genome Institute"/>
            <person name="Curtis B.A."/>
            <person name="Tanifuji G."/>
            <person name="Burki F."/>
            <person name="Gruber A."/>
            <person name="Irimia M."/>
            <person name="Maruyama S."/>
            <person name="Arias M.C."/>
            <person name="Ball S.G."/>
            <person name="Gile G.H."/>
            <person name="Hirakawa Y."/>
            <person name="Hopkins J.F."/>
            <person name="Kuo A."/>
            <person name="Rensing S.A."/>
            <person name="Schmutz J."/>
            <person name="Symeonidi A."/>
            <person name="Elias M."/>
            <person name="Eveleigh R.J."/>
            <person name="Herman E.K."/>
            <person name="Klute M.J."/>
            <person name="Nakayama T."/>
            <person name="Obornik M."/>
            <person name="Reyes-Prieto A."/>
            <person name="Armbrust E.V."/>
            <person name="Aves S.J."/>
            <person name="Beiko R.G."/>
            <person name="Coutinho P."/>
            <person name="Dacks J.B."/>
            <person name="Durnford D.G."/>
            <person name="Fast N.M."/>
            <person name="Green B.R."/>
            <person name="Grisdale C.J."/>
            <person name="Hempel F."/>
            <person name="Henrissat B."/>
            <person name="Hoppner M.P."/>
            <person name="Ishida K."/>
            <person name="Kim E."/>
            <person name="Koreny L."/>
            <person name="Kroth P.G."/>
            <person name="Liu Y."/>
            <person name="Malik S.B."/>
            <person name="Maier U.G."/>
            <person name="McRose D."/>
            <person name="Mock T."/>
            <person name="Neilson J.A."/>
            <person name="Onodera N.T."/>
            <person name="Poole A.M."/>
            <person name="Pritham E.J."/>
            <person name="Richards T.A."/>
            <person name="Rocap G."/>
            <person name="Roy S.W."/>
            <person name="Sarai C."/>
            <person name="Schaack S."/>
            <person name="Shirato S."/>
            <person name="Slamovits C.H."/>
            <person name="Spencer D.F."/>
            <person name="Suzuki S."/>
            <person name="Worden A.Z."/>
            <person name="Zauner S."/>
            <person name="Barry K."/>
            <person name="Bell C."/>
            <person name="Bharti A.K."/>
            <person name="Crow J.A."/>
            <person name="Grimwood J."/>
            <person name="Kramer R."/>
            <person name="Lindquist E."/>
            <person name="Lucas S."/>
            <person name="Salamov A."/>
            <person name="McFadden G.I."/>
            <person name="Lane C.E."/>
            <person name="Keeling P.J."/>
            <person name="Gray M.W."/>
            <person name="Grigoriev I.V."/>
            <person name="Archibald J.M."/>
        </authorList>
    </citation>
    <scope>NUCLEOTIDE SEQUENCE</scope>
    <source>
        <strain evidence="7 9">CCMP2712</strain>
    </source>
</reference>
<dbReference type="EnsemblProtists" id="EKX54489">
    <property type="protein sequence ID" value="EKX54489"/>
    <property type="gene ID" value="GUITHDRAFT_132208"/>
</dbReference>
<keyword evidence="9" id="KW-1185">Reference proteome</keyword>
<dbReference type="InterPro" id="IPR038765">
    <property type="entry name" value="Papain-like_cys_pep_sf"/>
</dbReference>
<keyword evidence="3" id="KW-0378">Hydrolase</keyword>
<gene>
    <name evidence="7" type="ORF">GUITHDRAFT_132208</name>
</gene>
<evidence type="ECO:0000256" key="3">
    <source>
        <dbReference type="ARBA" id="ARBA00022801"/>
    </source>
</evidence>
<accession>L1K1P1</accession>
<keyword evidence="2" id="KW-0645">Protease</keyword>
<feature type="domain" description="Ubiquitin-like protease family profile" evidence="6">
    <location>
        <begin position="242"/>
        <end position="477"/>
    </location>
</feature>
<dbReference type="PANTHER" id="PTHR12606">
    <property type="entry name" value="SENTRIN/SUMO-SPECIFIC PROTEASE"/>
    <property type="match status" value="1"/>
</dbReference>
<feature type="compositionally biased region" description="Basic residues" evidence="5">
    <location>
        <begin position="146"/>
        <end position="158"/>
    </location>
</feature>
<dbReference type="PANTHER" id="PTHR12606:SF141">
    <property type="entry name" value="GH15225P-RELATED"/>
    <property type="match status" value="1"/>
</dbReference>
<dbReference type="InterPro" id="IPR003653">
    <property type="entry name" value="Peptidase_C48_C"/>
</dbReference>